<protein>
    <recommendedName>
        <fullName evidence="2">Integrase, catalytic region, zinc finger, CCHC-type, peptidase aspartic, catalytic</fullName>
    </recommendedName>
</protein>
<evidence type="ECO:0008006" key="2">
    <source>
        <dbReference type="Google" id="ProtNLM"/>
    </source>
</evidence>
<reference evidence="1" key="1">
    <citation type="journal article" date="2019" name="Sci. Rep.">
        <title>Draft genome of Tanacetum cinerariifolium, the natural source of mosquito coil.</title>
        <authorList>
            <person name="Yamashiro T."/>
            <person name="Shiraishi A."/>
            <person name="Satake H."/>
            <person name="Nakayama K."/>
        </authorList>
    </citation>
    <scope>NUCLEOTIDE SEQUENCE</scope>
</reference>
<proteinExistence type="predicted"/>
<dbReference type="AlphaFoldDB" id="A0A699K982"/>
<sequence length="297" mass="33784">MILELVENGPLIWPMIEENGMTRTKKNAELFAAERIQVDCDMKAPNIILQGLPADIYSLVNHHRVSKDLLKRVQLLMQEQFQVNTKFLNSLPPERSKFVNDVQLVKDLHTTNFDQLHEYLEQHELHANEVRLAVLVFSLGDDLIACLNKAVAFLITVASSRQCTQPMRPRNAAWYKDKATIVEAHEAGHILDEKQFTEDLDTYDSGCDDISNAKAVLMANISNYGSNVISEVPHYETCLNDMENQSVHTMQDFKHTPVVDVTDNEITSDSNIILFSQYLQETQQANVQDTNLQAQQD</sequence>
<gene>
    <name evidence="1" type="ORF">Tci_652019</name>
</gene>
<organism evidence="1">
    <name type="scientific">Tanacetum cinerariifolium</name>
    <name type="common">Dalmatian daisy</name>
    <name type="synonym">Chrysanthemum cinerariifolium</name>
    <dbReference type="NCBI Taxonomy" id="118510"/>
    <lineage>
        <taxon>Eukaryota</taxon>
        <taxon>Viridiplantae</taxon>
        <taxon>Streptophyta</taxon>
        <taxon>Embryophyta</taxon>
        <taxon>Tracheophyta</taxon>
        <taxon>Spermatophyta</taxon>
        <taxon>Magnoliopsida</taxon>
        <taxon>eudicotyledons</taxon>
        <taxon>Gunneridae</taxon>
        <taxon>Pentapetalae</taxon>
        <taxon>asterids</taxon>
        <taxon>campanulids</taxon>
        <taxon>Asterales</taxon>
        <taxon>Asteraceae</taxon>
        <taxon>Asteroideae</taxon>
        <taxon>Anthemideae</taxon>
        <taxon>Anthemidinae</taxon>
        <taxon>Tanacetum</taxon>
    </lineage>
</organism>
<name>A0A699K982_TANCI</name>
<comment type="caution">
    <text evidence="1">The sequence shown here is derived from an EMBL/GenBank/DDBJ whole genome shotgun (WGS) entry which is preliminary data.</text>
</comment>
<evidence type="ECO:0000313" key="1">
    <source>
        <dbReference type="EMBL" id="GFA80047.1"/>
    </source>
</evidence>
<accession>A0A699K982</accession>
<dbReference type="EMBL" id="BKCJ010490421">
    <property type="protein sequence ID" value="GFA80047.1"/>
    <property type="molecule type" value="Genomic_DNA"/>
</dbReference>